<keyword evidence="6" id="KW-0350">Heme biosynthesis</keyword>
<dbReference type="FunFam" id="3.20.20.70:FF:000019">
    <property type="entry name" value="Delta-aminolevulinic acid dehydratase"/>
    <property type="match status" value="1"/>
</dbReference>
<accession>A0A7D4TUS7</accession>
<dbReference type="InterPro" id="IPR013785">
    <property type="entry name" value="Aldolase_TIM"/>
</dbReference>
<evidence type="ECO:0000256" key="8">
    <source>
        <dbReference type="ARBA" id="ARBA00023244"/>
    </source>
</evidence>
<keyword evidence="8 14" id="KW-0627">Porphyrin biosynthesis</keyword>
<dbReference type="GO" id="GO:0005829">
    <property type="term" value="C:cytosol"/>
    <property type="evidence" value="ECO:0007669"/>
    <property type="project" value="TreeGrafter"/>
</dbReference>
<comment type="similarity">
    <text evidence="2 15">Belongs to the ALAD family.</text>
</comment>
<keyword evidence="7 14" id="KW-0456">Lyase</keyword>
<dbReference type="CDD" id="cd00384">
    <property type="entry name" value="ALAD_PBGS"/>
    <property type="match status" value="1"/>
</dbReference>
<keyword evidence="17" id="KW-1185">Reference proteome</keyword>
<evidence type="ECO:0000256" key="9">
    <source>
        <dbReference type="ARBA" id="ARBA00025628"/>
    </source>
</evidence>
<feature type="binding site" evidence="12">
    <location>
        <position position="213"/>
    </location>
    <ligand>
        <name>5-aminolevulinate</name>
        <dbReference type="ChEBI" id="CHEBI:356416"/>
        <label>1</label>
    </ligand>
</feature>
<evidence type="ECO:0000256" key="11">
    <source>
        <dbReference type="PIRSR" id="PIRSR001415-1"/>
    </source>
</evidence>
<dbReference type="EMBL" id="CP054056">
    <property type="protein sequence ID" value="QKJ25715.1"/>
    <property type="molecule type" value="Genomic_DNA"/>
</dbReference>
<dbReference type="InterPro" id="IPR001731">
    <property type="entry name" value="ALAD"/>
</dbReference>
<organism evidence="16 17">
    <name type="scientific">Aquiluna borgnonia</name>
    <dbReference type="NCBI Taxonomy" id="2499157"/>
    <lineage>
        <taxon>Bacteria</taxon>
        <taxon>Bacillati</taxon>
        <taxon>Actinomycetota</taxon>
        <taxon>Actinomycetes</taxon>
        <taxon>Micrococcales</taxon>
        <taxon>Microbacteriaceae</taxon>
        <taxon>Luna cluster</taxon>
        <taxon>Luna-1 subcluster</taxon>
        <taxon>Aquiluna</taxon>
    </lineage>
</organism>
<evidence type="ECO:0000256" key="12">
    <source>
        <dbReference type="PIRSR" id="PIRSR001415-2"/>
    </source>
</evidence>
<dbReference type="SUPFAM" id="SSF51569">
    <property type="entry name" value="Aldolase"/>
    <property type="match status" value="1"/>
</dbReference>
<dbReference type="GO" id="GO:0006782">
    <property type="term" value="P:protoporphyrinogen IX biosynthetic process"/>
    <property type="evidence" value="ECO:0007669"/>
    <property type="project" value="UniProtKB-UniPathway"/>
</dbReference>
<keyword evidence="13" id="KW-0460">Magnesium</keyword>
<dbReference type="Pfam" id="PF00490">
    <property type="entry name" value="ALAD"/>
    <property type="match status" value="1"/>
</dbReference>
<dbReference type="PIRSF" id="PIRSF001415">
    <property type="entry name" value="Porphbilin_synth"/>
    <property type="match status" value="1"/>
</dbReference>
<evidence type="ECO:0000256" key="1">
    <source>
        <dbReference type="ARBA" id="ARBA00004694"/>
    </source>
</evidence>
<feature type="binding site" evidence="12">
    <location>
        <position position="202"/>
    </location>
    <ligand>
        <name>5-aminolevulinate</name>
        <dbReference type="ChEBI" id="CHEBI:356416"/>
        <label>1</label>
    </ligand>
</feature>
<comment type="subunit">
    <text evidence="3 14">Homooctamer.</text>
</comment>
<evidence type="ECO:0000256" key="10">
    <source>
        <dbReference type="ARBA" id="ARBA00047651"/>
    </source>
</evidence>
<dbReference type="Gene3D" id="3.20.20.70">
    <property type="entry name" value="Aldolase class I"/>
    <property type="match status" value="1"/>
</dbReference>
<keyword evidence="13" id="KW-0479">Metal-binding</keyword>
<evidence type="ECO:0000256" key="15">
    <source>
        <dbReference type="RuleBase" id="RU004161"/>
    </source>
</evidence>
<dbReference type="SMART" id="SM01004">
    <property type="entry name" value="ALAD"/>
    <property type="match status" value="1"/>
</dbReference>
<feature type="binding site" evidence="12">
    <location>
        <position position="270"/>
    </location>
    <ligand>
        <name>5-aminolevulinate</name>
        <dbReference type="ChEBI" id="CHEBI:356416"/>
        <label>2</label>
    </ligand>
</feature>
<feature type="binding site" evidence="13">
    <location>
        <position position="229"/>
    </location>
    <ligand>
        <name>Mg(2+)</name>
        <dbReference type="ChEBI" id="CHEBI:18420"/>
    </ligand>
</feature>
<evidence type="ECO:0000256" key="2">
    <source>
        <dbReference type="ARBA" id="ARBA00008055"/>
    </source>
</evidence>
<comment type="catalytic activity">
    <reaction evidence="10 14">
        <text>2 5-aminolevulinate = porphobilinogen + 2 H2O + H(+)</text>
        <dbReference type="Rhea" id="RHEA:24064"/>
        <dbReference type="ChEBI" id="CHEBI:15377"/>
        <dbReference type="ChEBI" id="CHEBI:15378"/>
        <dbReference type="ChEBI" id="CHEBI:58126"/>
        <dbReference type="ChEBI" id="CHEBI:356416"/>
        <dbReference type="EC" id="4.2.1.24"/>
    </reaction>
</comment>
<comment type="pathway">
    <text evidence="1">Porphyrin-containing compound metabolism; protoporphyrin-IX biosynthesis; coproporphyrinogen-III from 5-aminolevulinate: step 1/4.</text>
</comment>
<evidence type="ECO:0000313" key="16">
    <source>
        <dbReference type="EMBL" id="QKJ25715.1"/>
    </source>
</evidence>
<dbReference type="NCBIfam" id="NF006762">
    <property type="entry name" value="PRK09283.1"/>
    <property type="match status" value="1"/>
</dbReference>
<feature type="binding site" evidence="12">
    <location>
        <position position="309"/>
    </location>
    <ligand>
        <name>5-aminolevulinate</name>
        <dbReference type="ChEBI" id="CHEBI:356416"/>
        <label>2</label>
    </ligand>
</feature>
<dbReference type="PRINTS" id="PR00144">
    <property type="entry name" value="DALDHYDRTASE"/>
</dbReference>
<evidence type="ECO:0000256" key="6">
    <source>
        <dbReference type="ARBA" id="ARBA00023133"/>
    </source>
</evidence>
<dbReference type="GO" id="GO:0004655">
    <property type="term" value="F:porphobilinogen synthase activity"/>
    <property type="evidence" value="ECO:0007669"/>
    <property type="project" value="UniProtKB-EC"/>
</dbReference>
<dbReference type="Proteomes" id="UP000501003">
    <property type="component" value="Chromosome"/>
</dbReference>
<dbReference type="GO" id="GO:0008270">
    <property type="term" value="F:zinc ion binding"/>
    <property type="evidence" value="ECO:0007669"/>
    <property type="project" value="TreeGrafter"/>
</dbReference>
<evidence type="ECO:0000256" key="3">
    <source>
        <dbReference type="ARBA" id="ARBA00011823"/>
    </source>
</evidence>
<feature type="active site" description="Schiff-base intermediate with substrate" evidence="11">
    <location>
        <position position="244"/>
    </location>
</feature>
<reference evidence="16 17" key="1">
    <citation type="submission" date="2020-05" db="EMBL/GenBank/DDBJ databases">
        <title>Aquirufa sp. strain 15G-AUS-rot a new Aquirufa species.</title>
        <authorList>
            <person name="Pitt A."/>
            <person name="Hahn M.W."/>
        </authorList>
    </citation>
    <scope>NUCLEOTIDE SEQUENCE [LARGE SCALE GENOMIC DNA]</scope>
    <source>
        <strain evidence="16 17">15G-AUS-rot</strain>
    </source>
</reference>
<evidence type="ECO:0000256" key="7">
    <source>
        <dbReference type="ARBA" id="ARBA00023239"/>
    </source>
</evidence>
<feature type="active site" description="Schiff-base intermediate with substrate" evidence="11">
    <location>
        <position position="192"/>
    </location>
</feature>
<dbReference type="EC" id="4.2.1.24" evidence="4 14"/>
<evidence type="ECO:0000256" key="4">
    <source>
        <dbReference type="ARBA" id="ARBA00012053"/>
    </source>
</evidence>
<gene>
    <name evidence="16" type="primary">hemB</name>
    <name evidence="16" type="ORF">HRU87_06020</name>
</gene>
<dbReference type="RefSeq" id="WP_173494012.1">
    <property type="nucleotide sequence ID" value="NZ_CP054056.1"/>
</dbReference>
<dbReference type="InterPro" id="IPR030656">
    <property type="entry name" value="ALAD_AS"/>
</dbReference>
<dbReference type="AlphaFoldDB" id="A0A7D4TUS7"/>
<sequence>MRPRRLRSSSAVRELVAENHVRSSDLIYPIFVREGLSSPREIESMPGVFQHSEASLLVEIDEVLALGIRSVMLFAIPEHRDEVGSEALNENGILARSVRAVKERVGDRLVVIADLCLDEFTSHGHCGVLCSSGDVDNDLTLMKYSEMARVLGKAGADMLGLSGMMDNQVAAVRESLDQAGLQDVAILAYAAKYASAFYGPFRDAVESQLTGDRRGYQQDPRNRKEAAREVLLDIEQGADIVMVKPALSYLDIVSDIASLSNVPVAAYVVSGEYAMVELAASVGLIDRDRSIFEILHSVKRSGASLICTYWAKDYARRDHIGNL</sequence>
<dbReference type="PROSITE" id="PS00169">
    <property type="entry name" value="D_ALA_DEHYDRATASE"/>
    <property type="match status" value="1"/>
</dbReference>
<comment type="function">
    <text evidence="9">Catalyzes an early step in the biosynthesis of tetrapyrroles. Binds two molecules of 5-aminolevulinate per subunit, each at a distinct site, and catalyzes their condensation to form porphobilinogen.</text>
</comment>
<dbReference type="PANTHER" id="PTHR11458:SF0">
    <property type="entry name" value="DELTA-AMINOLEVULINIC ACID DEHYDRATASE"/>
    <property type="match status" value="1"/>
</dbReference>
<dbReference type="PANTHER" id="PTHR11458">
    <property type="entry name" value="DELTA-AMINOLEVULINIC ACID DEHYDRATASE"/>
    <property type="match status" value="1"/>
</dbReference>
<evidence type="ECO:0000256" key="13">
    <source>
        <dbReference type="PIRSR" id="PIRSR001415-5"/>
    </source>
</evidence>
<evidence type="ECO:0000313" key="17">
    <source>
        <dbReference type="Proteomes" id="UP000501003"/>
    </source>
</evidence>
<evidence type="ECO:0000256" key="5">
    <source>
        <dbReference type="ARBA" id="ARBA00020771"/>
    </source>
</evidence>
<proteinExistence type="inferred from homology"/>
<dbReference type="UniPathway" id="UPA00251">
    <property type="reaction ID" value="UER00318"/>
</dbReference>
<dbReference type="KEGG" id="aqg:HRU87_06020"/>
<protein>
    <recommendedName>
        <fullName evidence="5 14">Delta-aminolevulinic acid dehydratase</fullName>
        <ecNumber evidence="4 14">4.2.1.24</ecNumber>
    </recommendedName>
</protein>
<evidence type="ECO:0000256" key="14">
    <source>
        <dbReference type="RuleBase" id="RU000515"/>
    </source>
</evidence>
<name>A0A7D4TUS7_9MICO</name>